<organism evidence="6 7">
    <name type="scientific">Aeoliella mucimassa</name>
    <dbReference type="NCBI Taxonomy" id="2527972"/>
    <lineage>
        <taxon>Bacteria</taxon>
        <taxon>Pseudomonadati</taxon>
        <taxon>Planctomycetota</taxon>
        <taxon>Planctomycetia</taxon>
        <taxon>Pirellulales</taxon>
        <taxon>Lacipirellulaceae</taxon>
        <taxon>Aeoliella</taxon>
    </lineage>
</organism>
<dbReference type="GO" id="GO:0000272">
    <property type="term" value="P:polysaccharide catabolic process"/>
    <property type="evidence" value="ECO:0007669"/>
    <property type="project" value="InterPro"/>
</dbReference>
<dbReference type="Pfam" id="PF13088">
    <property type="entry name" value="BNR_2"/>
    <property type="match status" value="1"/>
</dbReference>
<evidence type="ECO:0000313" key="6">
    <source>
        <dbReference type="EMBL" id="QDU56030.1"/>
    </source>
</evidence>
<proteinExistence type="inferred from homology"/>
<evidence type="ECO:0000256" key="3">
    <source>
        <dbReference type="ARBA" id="ARBA00012733"/>
    </source>
</evidence>
<dbReference type="PROSITE" id="PS00018">
    <property type="entry name" value="EF_HAND_1"/>
    <property type="match status" value="1"/>
</dbReference>
<dbReference type="GO" id="GO:0006689">
    <property type="term" value="P:ganglioside catabolic process"/>
    <property type="evidence" value="ECO:0007669"/>
    <property type="project" value="TreeGrafter"/>
</dbReference>
<dbReference type="GO" id="GO:0009313">
    <property type="term" value="P:oligosaccharide catabolic process"/>
    <property type="evidence" value="ECO:0007669"/>
    <property type="project" value="TreeGrafter"/>
</dbReference>
<dbReference type="InterPro" id="IPR036439">
    <property type="entry name" value="Dockerin_dom_sf"/>
</dbReference>
<dbReference type="AlphaFoldDB" id="A0A518AMS9"/>
<dbReference type="InterPro" id="IPR011040">
    <property type="entry name" value="Sialidase"/>
</dbReference>
<dbReference type="Proteomes" id="UP000315750">
    <property type="component" value="Chromosome"/>
</dbReference>
<accession>A0A518AMS9</accession>
<evidence type="ECO:0000256" key="4">
    <source>
        <dbReference type="SAM" id="SignalP"/>
    </source>
</evidence>
<dbReference type="InterPro" id="IPR036278">
    <property type="entry name" value="Sialidase_sf"/>
</dbReference>
<name>A0A518AMS9_9BACT</name>
<comment type="similarity">
    <text evidence="2">Belongs to the glycosyl hydrolase 33 family.</text>
</comment>
<feature type="signal peptide" evidence="4">
    <location>
        <begin position="1"/>
        <end position="26"/>
    </location>
</feature>
<dbReference type="CDD" id="cd15482">
    <property type="entry name" value="Sialidase_non-viral"/>
    <property type="match status" value="1"/>
</dbReference>
<dbReference type="CDD" id="cd14256">
    <property type="entry name" value="Dockerin_I"/>
    <property type="match status" value="1"/>
</dbReference>
<feature type="domain" description="Sialidase" evidence="5">
    <location>
        <begin position="55"/>
        <end position="353"/>
    </location>
</feature>
<keyword evidence="6" id="KW-0326">Glycosidase</keyword>
<feature type="chain" id="PRO_5022032088" description="exo-alpha-sialidase" evidence="4">
    <location>
        <begin position="27"/>
        <end position="512"/>
    </location>
</feature>
<dbReference type="KEGG" id="amuc:Pan181_22320"/>
<dbReference type="PANTHER" id="PTHR10628:SF30">
    <property type="entry name" value="EXO-ALPHA-SIALIDASE"/>
    <property type="match status" value="1"/>
</dbReference>
<evidence type="ECO:0000313" key="7">
    <source>
        <dbReference type="Proteomes" id="UP000315750"/>
    </source>
</evidence>
<dbReference type="InterPro" id="IPR026856">
    <property type="entry name" value="Sialidase_fam"/>
</dbReference>
<dbReference type="GO" id="GO:0005737">
    <property type="term" value="C:cytoplasm"/>
    <property type="evidence" value="ECO:0007669"/>
    <property type="project" value="TreeGrafter"/>
</dbReference>
<dbReference type="SUPFAM" id="SSF50939">
    <property type="entry name" value="Sialidases"/>
    <property type="match status" value="1"/>
</dbReference>
<protein>
    <recommendedName>
        <fullName evidence="3">exo-alpha-sialidase</fullName>
        <ecNumber evidence="3">3.2.1.18</ecNumber>
    </recommendedName>
</protein>
<gene>
    <name evidence="6" type="primary">nedA_2</name>
    <name evidence="6" type="ORF">Pan181_22320</name>
</gene>
<keyword evidence="4" id="KW-0732">Signal</keyword>
<evidence type="ECO:0000256" key="2">
    <source>
        <dbReference type="ARBA" id="ARBA00009348"/>
    </source>
</evidence>
<dbReference type="GO" id="GO:0004308">
    <property type="term" value="F:exo-alpha-sialidase activity"/>
    <property type="evidence" value="ECO:0007669"/>
    <property type="project" value="UniProtKB-EC"/>
</dbReference>
<reference evidence="6 7" key="1">
    <citation type="submission" date="2019-02" db="EMBL/GenBank/DDBJ databases">
        <title>Deep-cultivation of Planctomycetes and their phenomic and genomic characterization uncovers novel biology.</title>
        <authorList>
            <person name="Wiegand S."/>
            <person name="Jogler M."/>
            <person name="Boedeker C."/>
            <person name="Pinto D."/>
            <person name="Vollmers J."/>
            <person name="Rivas-Marin E."/>
            <person name="Kohn T."/>
            <person name="Peeters S.H."/>
            <person name="Heuer A."/>
            <person name="Rast P."/>
            <person name="Oberbeckmann S."/>
            <person name="Bunk B."/>
            <person name="Jeske O."/>
            <person name="Meyerdierks A."/>
            <person name="Storesund J.E."/>
            <person name="Kallscheuer N."/>
            <person name="Luecker S."/>
            <person name="Lage O.M."/>
            <person name="Pohl T."/>
            <person name="Merkel B.J."/>
            <person name="Hornburger P."/>
            <person name="Mueller R.-W."/>
            <person name="Bruemmer F."/>
            <person name="Labrenz M."/>
            <person name="Spormann A.M."/>
            <person name="Op den Camp H."/>
            <person name="Overmann J."/>
            <person name="Amann R."/>
            <person name="Jetten M.S.M."/>
            <person name="Mascher T."/>
            <person name="Medema M.H."/>
            <person name="Devos D.P."/>
            <person name="Kaster A.-K."/>
            <person name="Ovreas L."/>
            <person name="Rohde M."/>
            <person name="Galperin M.Y."/>
            <person name="Jogler C."/>
        </authorList>
    </citation>
    <scope>NUCLEOTIDE SEQUENCE [LARGE SCALE GENOMIC DNA]</scope>
    <source>
        <strain evidence="6 7">Pan181</strain>
    </source>
</reference>
<dbReference type="EMBL" id="CP036278">
    <property type="protein sequence ID" value="QDU56030.1"/>
    <property type="molecule type" value="Genomic_DNA"/>
</dbReference>
<dbReference type="GO" id="GO:0016020">
    <property type="term" value="C:membrane"/>
    <property type="evidence" value="ECO:0007669"/>
    <property type="project" value="TreeGrafter"/>
</dbReference>
<keyword evidence="7" id="KW-1185">Reference proteome</keyword>
<comment type="catalytic activity">
    <reaction evidence="1">
        <text>Hydrolysis of alpha-(2-&gt;3)-, alpha-(2-&gt;6)-, alpha-(2-&gt;8)- glycosidic linkages of terminal sialic acid residues in oligosaccharides, glycoproteins, glycolipids, colominic acid and synthetic substrates.</text>
        <dbReference type="EC" id="3.2.1.18"/>
    </reaction>
</comment>
<dbReference type="PANTHER" id="PTHR10628">
    <property type="entry name" value="SIALIDASE"/>
    <property type="match status" value="1"/>
</dbReference>
<sequence precursor="true">MRRLRRFLSLGMVVVCTCAMSSTLHAEIHKRVVFESGKEGYNIFRIPTMVKAANGDILAFAEARSGGDASEIDVVMKRSTDNGDTWGPLQVVIENDHYRGWDGLPTENVTAGNQSPVVDLLDPQHPGRIWMPFTLENDRVFVTYSDDHGKTWQADSDGRAREITAAVKPAGWGWYATGPVHGIQLERGTHAGRLVIPSDHTISGDWGAHVVYSDDHGETWALGAVYDETSGVIKPNENVAVELVDGSLYFNSRDNGTAPGTRSIAYSRDGGLTYDGPFVAEPQLSSPVVQNAVVRFQATDEGDDQNILLHSAPSNPTSRNDMTISVSFDEGTTWEKSTLIHPGPSAYSDLVKIDSQQFGVLWEGGDSLYQEILFGAMSFDDLDPVAFNGVEGDVNQDGIVDAQDLEAFVASWAPNSDRYFLGGADSYINGDLNFDGTQNLHDAVLLRSYLHDAGVATAGLQPLFHPVSEPGSLPLGVAGALSLVHFSRAHQHNRSSETSFITNMFTTRYSLP</sequence>
<evidence type="ECO:0000259" key="5">
    <source>
        <dbReference type="Pfam" id="PF13088"/>
    </source>
</evidence>
<dbReference type="EC" id="3.2.1.18" evidence="3"/>
<keyword evidence="6" id="KW-0378">Hydrolase</keyword>
<dbReference type="InterPro" id="IPR018247">
    <property type="entry name" value="EF_Hand_1_Ca_BS"/>
</dbReference>
<dbReference type="SUPFAM" id="SSF63446">
    <property type="entry name" value="Type I dockerin domain"/>
    <property type="match status" value="1"/>
</dbReference>
<evidence type="ECO:0000256" key="1">
    <source>
        <dbReference type="ARBA" id="ARBA00000427"/>
    </source>
</evidence>
<dbReference type="Gene3D" id="1.10.1330.10">
    <property type="entry name" value="Dockerin domain"/>
    <property type="match status" value="1"/>
</dbReference>
<dbReference type="Gene3D" id="2.120.10.10">
    <property type="match status" value="1"/>
</dbReference>
<dbReference type="OrthoDB" id="7294637at2"/>